<name>A0A381TQR8_9ZZZZ</name>
<dbReference type="InterPro" id="IPR000600">
    <property type="entry name" value="ROK"/>
</dbReference>
<dbReference type="SUPFAM" id="SSF53067">
    <property type="entry name" value="Actin-like ATPase domain"/>
    <property type="match status" value="1"/>
</dbReference>
<dbReference type="CDD" id="cd24066">
    <property type="entry name" value="ASKHA_NBD_ROK_EcFRK-like"/>
    <property type="match status" value="1"/>
</dbReference>
<gene>
    <name evidence="1" type="ORF">METZ01_LOCUS70722</name>
</gene>
<reference evidence="1" key="1">
    <citation type="submission" date="2018-05" db="EMBL/GenBank/DDBJ databases">
        <authorList>
            <person name="Lanie J.A."/>
            <person name="Ng W.-L."/>
            <person name="Kazmierczak K.M."/>
            <person name="Andrzejewski T.M."/>
            <person name="Davidsen T.M."/>
            <person name="Wayne K.J."/>
            <person name="Tettelin H."/>
            <person name="Glass J.I."/>
            <person name="Rusch D."/>
            <person name="Podicherti R."/>
            <person name="Tsui H.-C.T."/>
            <person name="Winkler M.E."/>
        </authorList>
    </citation>
    <scope>NUCLEOTIDE SEQUENCE</scope>
</reference>
<dbReference type="InterPro" id="IPR049874">
    <property type="entry name" value="ROK_cs"/>
</dbReference>
<dbReference type="Pfam" id="PF00480">
    <property type="entry name" value="ROK"/>
    <property type="match status" value="1"/>
</dbReference>
<feature type="non-terminal residue" evidence="1">
    <location>
        <position position="1"/>
    </location>
</feature>
<evidence type="ECO:0008006" key="2">
    <source>
        <dbReference type="Google" id="ProtNLM"/>
    </source>
</evidence>
<dbReference type="InterPro" id="IPR043129">
    <property type="entry name" value="ATPase_NBD"/>
</dbReference>
<organism evidence="1">
    <name type="scientific">marine metagenome</name>
    <dbReference type="NCBI Taxonomy" id="408172"/>
    <lineage>
        <taxon>unclassified sequences</taxon>
        <taxon>metagenomes</taxon>
        <taxon>ecological metagenomes</taxon>
    </lineage>
</organism>
<dbReference type="EMBL" id="UINC01004928">
    <property type="protein sequence ID" value="SVA17868.1"/>
    <property type="molecule type" value="Genomic_DNA"/>
</dbReference>
<accession>A0A381TQR8</accession>
<dbReference type="AlphaFoldDB" id="A0A381TQR8"/>
<dbReference type="PROSITE" id="PS01125">
    <property type="entry name" value="ROK"/>
    <property type="match status" value="1"/>
</dbReference>
<dbReference type="Gene3D" id="3.30.420.40">
    <property type="match status" value="2"/>
</dbReference>
<sequence>VHKIGIDLGGTKIEGILVDEKFNLIERKRIETHQENGYDSIVKSITSLVSELKSKTNVDTSVGVCTPGISDTNSGLIKNSNTQCLIGMPLKTDIEKRLGYKIFMENDANCFALAESSLGAGKGYNIVFGVILGTGVGGGIVINGSLHKGRTNIAGEWGHHTLHPNGRQCYCGKQGCVETYISGPALENNWSVLTGKKESLQTITENHSDEKKEEWKRNFLENFGIGIANVIDILDPDAIILGGGVSNIPFLYDEGKKMIFEKVFSDLVDTPILKNKLGDSAGVFGACLLDDL</sequence>
<proteinExistence type="predicted"/>
<dbReference type="PANTHER" id="PTHR18964:SF149">
    <property type="entry name" value="BIFUNCTIONAL UDP-N-ACETYLGLUCOSAMINE 2-EPIMERASE_N-ACETYLMANNOSAMINE KINASE"/>
    <property type="match status" value="1"/>
</dbReference>
<protein>
    <recommendedName>
        <fullName evidence="2">ROK family protein</fullName>
    </recommendedName>
</protein>
<dbReference type="PANTHER" id="PTHR18964">
    <property type="entry name" value="ROK (REPRESSOR, ORF, KINASE) FAMILY"/>
    <property type="match status" value="1"/>
</dbReference>
<dbReference type="GO" id="GO:0009384">
    <property type="term" value="F:N-acylmannosamine kinase activity"/>
    <property type="evidence" value="ECO:0007669"/>
    <property type="project" value="TreeGrafter"/>
</dbReference>
<evidence type="ECO:0000313" key="1">
    <source>
        <dbReference type="EMBL" id="SVA17868.1"/>
    </source>
</evidence>
<dbReference type="GO" id="GO:0008761">
    <property type="term" value="F:UDP-N-acetylglucosamine 2-epimerase activity"/>
    <property type="evidence" value="ECO:0007669"/>
    <property type="project" value="TreeGrafter"/>
</dbReference>